<evidence type="ECO:0000256" key="1">
    <source>
        <dbReference type="SAM" id="SignalP"/>
    </source>
</evidence>
<keyword evidence="1" id="KW-0732">Signal</keyword>
<feature type="signal peptide" evidence="1">
    <location>
        <begin position="1"/>
        <end position="30"/>
    </location>
</feature>
<reference evidence="2" key="1">
    <citation type="journal article" date="2019" name="Science">
        <title>Mutation of a bHLH transcription factor allowed almond domestication.</title>
        <authorList>
            <person name="Sanchez-Perez R."/>
            <person name="Pavan S."/>
            <person name="Mazzeo R."/>
            <person name="Moldovan C."/>
            <person name="Aiese Cigliano R."/>
            <person name="Del Cueto J."/>
            <person name="Ricciardi F."/>
            <person name="Lotti C."/>
            <person name="Ricciardi L."/>
            <person name="Dicenta F."/>
            <person name="Lopez-Marques R.L."/>
            <person name="Lindberg Moller B."/>
        </authorList>
    </citation>
    <scope>NUCLEOTIDE SEQUENCE</scope>
</reference>
<sequence>HVRAEYVFGASAQWFWLLGILLWHIEQVAEKEGSFGFTKLTLKLSDDISSLQYEPTIQEMEFYESIELDIMSSSTPSTIAPTTFQCWEEFNLGCNIC</sequence>
<dbReference type="GO" id="GO:0016787">
    <property type="term" value="F:hydrolase activity"/>
    <property type="evidence" value="ECO:0007669"/>
    <property type="project" value="UniProtKB-KW"/>
</dbReference>
<protein>
    <submittedName>
        <fullName evidence="2">Alpha/beta hydrolase related protein</fullName>
    </submittedName>
</protein>
<feature type="non-terminal residue" evidence="2">
    <location>
        <position position="1"/>
    </location>
</feature>
<feature type="chain" id="PRO_5021190754" evidence="1">
    <location>
        <begin position="31"/>
        <end position="97"/>
    </location>
</feature>
<dbReference type="EMBL" id="AP019297">
    <property type="protein sequence ID" value="BBG93930.1"/>
    <property type="molecule type" value="Genomic_DNA"/>
</dbReference>
<organism evidence="2">
    <name type="scientific">Prunus dulcis</name>
    <name type="common">Almond</name>
    <name type="synonym">Amygdalus dulcis</name>
    <dbReference type="NCBI Taxonomy" id="3755"/>
    <lineage>
        <taxon>Eukaryota</taxon>
        <taxon>Viridiplantae</taxon>
        <taxon>Streptophyta</taxon>
        <taxon>Embryophyta</taxon>
        <taxon>Tracheophyta</taxon>
        <taxon>Spermatophyta</taxon>
        <taxon>Magnoliopsida</taxon>
        <taxon>eudicotyledons</taxon>
        <taxon>Gunneridae</taxon>
        <taxon>Pentapetalae</taxon>
        <taxon>rosids</taxon>
        <taxon>fabids</taxon>
        <taxon>Rosales</taxon>
        <taxon>Rosaceae</taxon>
        <taxon>Amygdaloideae</taxon>
        <taxon>Amygdaleae</taxon>
        <taxon>Prunus</taxon>
    </lineage>
</organism>
<evidence type="ECO:0000313" key="2">
    <source>
        <dbReference type="EMBL" id="BBG93930.1"/>
    </source>
</evidence>
<dbReference type="AlphaFoldDB" id="A0A4Y1QPZ6"/>
<name>A0A4Y1QPZ6_PRUDU</name>
<accession>A0A4Y1QPZ6</accession>
<gene>
    <name evidence="2" type="ORF">Prudu_002086</name>
</gene>
<proteinExistence type="predicted"/>
<keyword evidence="2" id="KW-0378">Hydrolase</keyword>